<dbReference type="GeneID" id="39983936"/>
<name>A0A1X0P1B2_9TRYP</name>
<proteinExistence type="predicted"/>
<dbReference type="RefSeq" id="XP_028884559.1">
    <property type="nucleotide sequence ID" value="XM_029024156.1"/>
</dbReference>
<dbReference type="EMBL" id="NBCO01000008">
    <property type="protein sequence ID" value="ORC90493.1"/>
    <property type="molecule type" value="Genomic_DNA"/>
</dbReference>
<evidence type="ECO:0000313" key="1">
    <source>
        <dbReference type="EMBL" id="ORC90493.1"/>
    </source>
</evidence>
<keyword evidence="2" id="KW-1185">Reference proteome</keyword>
<dbReference type="AlphaFoldDB" id="A0A1X0P1B2"/>
<evidence type="ECO:0000313" key="2">
    <source>
        <dbReference type="Proteomes" id="UP000192257"/>
    </source>
</evidence>
<comment type="caution">
    <text evidence="1">The sequence shown here is derived from an EMBL/GenBank/DDBJ whole genome shotgun (WGS) entry which is preliminary data.</text>
</comment>
<reference evidence="1 2" key="1">
    <citation type="submission" date="2017-03" db="EMBL/GenBank/DDBJ databases">
        <title>An alternative strategy for trypanosome survival in the mammalian bloodstream revealed through genome and transcriptome analysis of the ubiquitous bovine parasite Trypanosoma (Megatrypanum) theileri.</title>
        <authorList>
            <person name="Kelly S."/>
            <person name="Ivens A."/>
            <person name="Mott A."/>
            <person name="O'Neill E."/>
            <person name="Emms D."/>
            <person name="Macleod O."/>
            <person name="Voorheis P."/>
            <person name="Matthews J."/>
            <person name="Matthews K."/>
            <person name="Carrington M."/>
        </authorList>
    </citation>
    <scope>NUCLEOTIDE SEQUENCE [LARGE SCALE GENOMIC DNA]</scope>
    <source>
        <strain evidence="1">Edinburgh</strain>
    </source>
</reference>
<dbReference type="VEuPathDB" id="TriTrypDB:TM35_000082910"/>
<sequence>MTLSRKWLRRLVVLLGALTILFLVLSITLDTSPTPVQLKSRGNNPPIASAAFAVSSQLDTVQVNRSSRHRARQLERVTYHPIYRQVIVNAMPRAATDASSDKLPKSAVLSAKETYEFFKNILLIVIFSPKRFELAYDVWQHYRIFFRYMTFCSSVSTTVDGIRIDGYNVVFGNMQYLAASRIVENITRTAKLRRGGDDGNKTSFPFEGFLFNADDLLLSPWAIAASRLNKSSTWASMMGIANVKSNAWVLPVSGMSVEKQFRYLRWPYFRKSRERMYNVIRKGGEPYENALRAAAEATSRKIYSESHYPVKLRNLSLHANGVMFYTIVDAYYVPRKLVTGFVDVTDNMAKYFIQMECAIPTALRILQPTYEMLKVQYYWSSSKQEDCVRSRWTMSVHGFHRCRHDHRFANLIYSNDTLRRRLYEDRELLRYAKNLKGLE</sequence>
<dbReference type="Proteomes" id="UP000192257">
    <property type="component" value="Unassembled WGS sequence"/>
</dbReference>
<accession>A0A1X0P1B2</accession>
<dbReference type="OrthoDB" id="5948173at2759"/>
<organism evidence="1 2">
    <name type="scientific">Trypanosoma theileri</name>
    <dbReference type="NCBI Taxonomy" id="67003"/>
    <lineage>
        <taxon>Eukaryota</taxon>
        <taxon>Discoba</taxon>
        <taxon>Euglenozoa</taxon>
        <taxon>Kinetoplastea</taxon>
        <taxon>Metakinetoplastina</taxon>
        <taxon>Trypanosomatida</taxon>
        <taxon>Trypanosomatidae</taxon>
        <taxon>Trypanosoma</taxon>
    </lineage>
</organism>
<protein>
    <submittedName>
        <fullName evidence="1">Putative membrane-associated protein</fullName>
    </submittedName>
</protein>
<gene>
    <name evidence="1" type="ORF">TM35_000082910</name>
</gene>